<dbReference type="AlphaFoldDB" id="A0A1G7UFS0"/>
<evidence type="ECO:0000313" key="3">
    <source>
        <dbReference type="Proteomes" id="UP000199203"/>
    </source>
</evidence>
<organism evidence="2 3">
    <name type="scientific">Epilithonimonas hungarica</name>
    <dbReference type="NCBI Taxonomy" id="454006"/>
    <lineage>
        <taxon>Bacteria</taxon>
        <taxon>Pseudomonadati</taxon>
        <taxon>Bacteroidota</taxon>
        <taxon>Flavobacteriia</taxon>
        <taxon>Flavobacteriales</taxon>
        <taxon>Weeksellaceae</taxon>
        <taxon>Chryseobacterium group</taxon>
        <taxon>Epilithonimonas</taxon>
    </lineage>
</organism>
<keyword evidence="3" id="KW-1185">Reference proteome</keyword>
<keyword evidence="1" id="KW-1133">Transmembrane helix</keyword>
<dbReference type="STRING" id="454006.SAMN05421825_3415"/>
<accession>A0A1G7UFS0</accession>
<proteinExistence type="predicted"/>
<keyword evidence="1" id="KW-0472">Membrane</keyword>
<gene>
    <name evidence="2" type="ORF">SAMN05421825_3415</name>
</gene>
<reference evidence="3" key="1">
    <citation type="submission" date="2016-10" db="EMBL/GenBank/DDBJ databases">
        <authorList>
            <person name="Varghese N."/>
            <person name="Submissions S."/>
        </authorList>
    </citation>
    <scope>NUCLEOTIDE SEQUENCE [LARGE SCALE GENOMIC DNA]</scope>
    <source>
        <strain evidence="3">DSM 19684</strain>
    </source>
</reference>
<name>A0A1G7UFS0_9FLAO</name>
<feature type="transmembrane region" description="Helical" evidence="1">
    <location>
        <begin position="6"/>
        <end position="24"/>
    </location>
</feature>
<evidence type="ECO:0000256" key="1">
    <source>
        <dbReference type="SAM" id="Phobius"/>
    </source>
</evidence>
<dbReference type="Proteomes" id="UP000199203">
    <property type="component" value="Unassembled WGS sequence"/>
</dbReference>
<feature type="transmembrane region" description="Helical" evidence="1">
    <location>
        <begin position="36"/>
        <end position="61"/>
    </location>
</feature>
<keyword evidence="1" id="KW-0812">Transmembrane</keyword>
<dbReference type="EMBL" id="FNBH01000004">
    <property type="protein sequence ID" value="SDG45909.1"/>
    <property type="molecule type" value="Genomic_DNA"/>
</dbReference>
<evidence type="ECO:0000313" key="2">
    <source>
        <dbReference type="EMBL" id="SDG45909.1"/>
    </source>
</evidence>
<protein>
    <submittedName>
        <fullName evidence="2">Uncharacterized protein</fullName>
    </submittedName>
</protein>
<sequence length="69" mass="8145">MTILFLILFIPLLSIAWFGTDYLVKKIMRERYNIKITLISFALMMPILFIMFIYILLSLAFMSGAEFKD</sequence>